<dbReference type="InterPro" id="IPR011991">
    <property type="entry name" value="ArsR-like_HTH"/>
</dbReference>
<evidence type="ECO:0000313" key="2">
    <source>
        <dbReference type="EMBL" id="OFW55925.1"/>
    </source>
</evidence>
<dbReference type="CDD" id="cd00090">
    <property type="entry name" value="HTH_ARSR"/>
    <property type="match status" value="1"/>
</dbReference>
<organism evidence="2 3">
    <name type="scientific">Candidatus Solincola sediminis</name>
    <dbReference type="NCBI Taxonomy" id="1797199"/>
    <lineage>
        <taxon>Bacteria</taxon>
        <taxon>Bacillati</taxon>
        <taxon>Actinomycetota</taxon>
        <taxon>Candidatus Geothermincolia</taxon>
        <taxon>Candidatus Geothermincolales</taxon>
        <taxon>Candidatus Geothermincolaceae</taxon>
        <taxon>Candidatus Solincola</taxon>
    </lineage>
</organism>
<dbReference type="InterPro" id="IPR036388">
    <property type="entry name" value="WH-like_DNA-bd_sf"/>
</dbReference>
<evidence type="ECO:0000313" key="3">
    <source>
        <dbReference type="Proteomes" id="UP000177876"/>
    </source>
</evidence>
<sequence length="234" mass="26013">MESYGDQIAQISTALADPTRRDIMQHVLGADTPLSALQVAQHFGLHVNAARMHLDKLVKGGLLRVIRRRDSRGGRPAHLYFENDEEREILFPSRCYKTLAEILLGGTQGGHQEITTALQEEASRRGREEALRGSSPLAFLPAKASIREVVEAWLADAGRRGLKARLNRDNAKAMSMTFLSCPFGKFSENYPDTVCEIHRCLEEGILSLCGHWKVSSGSVDNPCVFLLKKKAERT</sequence>
<dbReference type="InterPro" id="IPR036390">
    <property type="entry name" value="WH_DNA-bd_sf"/>
</dbReference>
<name>A0A1F2WGD9_9ACTN</name>
<reference evidence="2 3" key="1">
    <citation type="journal article" date="2016" name="Nat. Commun.">
        <title>Thousands of microbial genomes shed light on interconnected biogeochemical processes in an aquifer system.</title>
        <authorList>
            <person name="Anantharaman K."/>
            <person name="Brown C.T."/>
            <person name="Hug L.A."/>
            <person name="Sharon I."/>
            <person name="Castelle C.J."/>
            <person name="Probst A.J."/>
            <person name="Thomas B.C."/>
            <person name="Singh A."/>
            <person name="Wilkins M.J."/>
            <person name="Karaoz U."/>
            <person name="Brodie E.L."/>
            <person name="Williams K.H."/>
            <person name="Hubbard S.S."/>
            <person name="Banfield J.F."/>
        </authorList>
    </citation>
    <scope>NUCLEOTIDE SEQUENCE [LARGE SCALE GENOMIC DNA]</scope>
</reference>
<dbReference type="Pfam" id="PF12840">
    <property type="entry name" value="HTH_20"/>
    <property type="match status" value="1"/>
</dbReference>
<dbReference type="AlphaFoldDB" id="A0A1F2WGD9"/>
<feature type="domain" description="HTH arsR-type" evidence="1">
    <location>
        <begin position="10"/>
        <end position="95"/>
    </location>
</feature>
<dbReference type="Gene3D" id="1.10.10.10">
    <property type="entry name" value="Winged helix-like DNA-binding domain superfamily/Winged helix DNA-binding domain"/>
    <property type="match status" value="1"/>
</dbReference>
<dbReference type="STRING" id="1797197.A2Y75_04145"/>
<comment type="caution">
    <text evidence="2">The sequence shown here is derived from an EMBL/GenBank/DDBJ whole genome shotgun (WGS) entry which is preliminary data.</text>
</comment>
<protein>
    <recommendedName>
        <fullName evidence="1">HTH arsR-type domain-containing protein</fullName>
    </recommendedName>
</protein>
<dbReference type="GO" id="GO:0003700">
    <property type="term" value="F:DNA-binding transcription factor activity"/>
    <property type="evidence" value="ECO:0007669"/>
    <property type="project" value="InterPro"/>
</dbReference>
<dbReference type="SUPFAM" id="SSF46785">
    <property type="entry name" value="Winged helix' DNA-binding domain"/>
    <property type="match status" value="1"/>
</dbReference>
<dbReference type="EMBL" id="MELK01000050">
    <property type="protein sequence ID" value="OFW55925.1"/>
    <property type="molecule type" value="Genomic_DNA"/>
</dbReference>
<dbReference type="SMART" id="SM00418">
    <property type="entry name" value="HTH_ARSR"/>
    <property type="match status" value="1"/>
</dbReference>
<evidence type="ECO:0000259" key="1">
    <source>
        <dbReference type="SMART" id="SM00418"/>
    </source>
</evidence>
<accession>A0A1F2WGD9</accession>
<proteinExistence type="predicted"/>
<gene>
    <name evidence="2" type="ORF">A2Y75_04145</name>
</gene>
<dbReference type="InterPro" id="IPR001845">
    <property type="entry name" value="HTH_ArsR_DNA-bd_dom"/>
</dbReference>
<dbReference type="Proteomes" id="UP000177876">
    <property type="component" value="Unassembled WGS sequence"/>
</dbReference>